<keyword evidence="2" id="KW-0472">Membrane</keyword>
<evidence type="ECO:0000256" key="1">
    <source>
        <dbReference type="SAM" id="MobiDB-lite"/>
    </source>
</evidence>
<dbReference type="AlphaFoldDB" id="A0A956NEV2"/>
<name>A0A956NEV2_UNCEI</name>
<organism evidence="3 4">
    <name type="scientific">Eiseniibacteriota bacterium</name>
    <dbReference type="NCBI Taxonomy" id="2212470"/>
    <lineage>
        <taxon>Bacteria</taxon>
        <taxon>Candidatus Eiseniibacteriota</taxon>
    </lineage>
</organism>
<feature type="transmembrane region" description="Helical" evidence="2">
    <location>
        <begin position="38"/>
        <end position="57"/>
    </location>
</feature>
<accession>A0A956NEV2</accession>
<comment type="caution">
    <text evidence="3">The sequence shown here is derived from an EMBL/GenBank/DDBJ whole genome shotgun (WGS) entry which is preliminary data.</text>
</comment>
<reference evidence="3" key="1">
    <citation type="submission" date="2020-04" db="EMBL/GenBank/DDBJ databases">
        <authorList>
            <person name="Zhang T."/>
        </authorList>
    </citation>
    <scope>NUCLEOTIDE SEQUENCE</scope>
    <source>
        <strain evidence="3">HKST-UBA02</strain>
    </source>
</reference>
<reference evidence="3" key="2">
    <citation type="journal article" date="2021" name="Microbiome">
        <title>Successional dynamics and alternative stable states in a saline activated sludge microbial community over 9 years.</title>
        <authorList>
            <person name="Wang Y."/>
            <person name="Ye J."/>
            <person name="Ju F."/>
            <person name="Liu L."/>
            <person name="Boyd J.A."/>
            <person name="Deng Y."/>
            <person name="Parks D.H."/>
            <person name="Jiang X."/>
            <person name="Yin X."/>
            <person name="Woodcroft B.J."/>
            <person name="Tyson G.W."/>
            <person name="Hugenholtz P."/>
            <person name="Polz M.F."/>
            <person name="Zhang T."/>
        </authorList>
    </citation>
    <scope>NUCLEOTIDE SEQUENCE</scope>
    <source>
        <strain evidence="3">HKST-UBA02</strain>
    </source>
</reference>
<proteinExistence type="predicted"/>
<feature type="compositionally biased region" description="Basic and acidic residues" evidence="1">
    <location>
        <begin position="244"/>
        <end position="253"/>
    </location>
</feature>
<evidence type="ECO:0000313" key="3">
    <source>
        <dbReference type="EMBL" id="MCA9757659.1"/>
    </source>
</evidence>
<protein>
    <submittedName>
        <fullName evidence="3">Uncharacterized protein</fullName>
    </submittedName>
</protein>
<feature type="region of interest" description="Disordered" evidence="1">
    <location>
        <begin position="231"/>
        <end position="253"/>
    </location>
</feature>
<keyword evidence="2" id="KW-0812">Transmembrane</keyword>
<gene>
    <name evidence="3" type="ORF">KDA27_17780</name>
</gene>
<keyword evidence="2" id="KW-1133">Transmembrane helix</keyword>
<evidence type="ECO:0000256" key="2">
    <source>
        <dbReference type="SAM" id="Phobius"/>
    </source>
</evidence>
<feature type="compositionally biased region" description="Polar residues" evidence="1">
    <location>
        <begin position="1"/>
        <end position="23"/>
    </location>
</feature>
<dbReference type="EMBL" id="JAGQHS010000111">
    <property type="protein sequence ID" value="MCA9757659.1"/>
    <property type="molecule type" value="Genomic_DNA"/>
</dbReference>
<evidence type="ECO:0000313" key="4">
    <source>
        <dbReference type="Proteomes" id="UP000739538"/>
    </source>
</evidence>
<sequence length="253" mass="27654">MNLQPNKTNHDTSSAPAPSNNLGSARGRALRSPSTREVLAGVLGSFLVGGLVASIPAQAGTSHLESAGVATGTDDRPMMHAAFYQDYAASDAPTVIISDLETWTEYRKKTDRTYVDEKGETQPLYKLLKPAEGHVYLRVVADVSTDVPRSYETDQLLLVSGPSDTERWESAPLATFDAQGLPQVGVVTAPAEKVELDLLYEVPAGTWHDYYIEIGDRWYGPLDRYLDPVPANEDAADAGPMMEQMRRNEVTNR</sequence>
<feature type="region of interest" description="Disordered" evidence="1">
    <location>
        <begin position="1"/>
        <end position="30"/>
    </location>
</feature>
<dbReference type="Proteomes" id="UP000739538">
    <property type="component" value="Unassembled WGS sequence"/>
</dbReference>